<dbReference type="GO" id="GO:0051536">
    <property type="term" value="F:iron-sulfur cluster binding"/>
    <property type="evidence" value="ECO:0007669"/>
    <property type="project" value="UniProtKB-KW"/>
</dbReference>
<protein>
    <recommendedName>
        <fullName evidence="5">Radical SAM core domain-containing protein</fullName>
    </recommendedName>
</protein>
<dbReference type="PANTHER" id="PTHR11228:SF34">
    <property type="entry name" value="TUNGSTEN-CONTAINING ALDEHYDE FERREDOXIN OXIDOREDUCTASE COFACTOR MODIFYING PROTEIN"/>
    <property type="match status" value="1"/>
</dbReference>
<evidence type="ECO:0000256" key="2">
    <source>
        <dbReference type="ARBA" id="ARBA00022723"/>
    </source>
</evidence>
<keyword evidence="1" id="KW-0949">S-adenosyl-L-methionine</keyword>
<dbReference type="EMBL" id="PEUE01000003">
    <property type="protein sequence ID" value="PIV38806.1"/>
    <property type="molecule type" value="Genomic_DNA"/>
</dbReference>
<dbReference type="Pfam" id="PF04055">
    <property type="entry name" value="Radical_SAM"/>
    <property type="match status" value="1"/>
</dbReference>
<evidence type="ECO:0000259" key="5">
    <source>
        <dbReference type="PROSITE" id="PS51918"/>
    </source>
</evidence>
<dbReference type="Proteomes" id="UP000229247">
    <property type="component" value="Unassembled WGS sequence"/>
</dbReference>
<keyword evidence="3" id="KW-0408">Iron</keyword>
<comment type="caution">
    <text evidence="6">The sequence shown here is derived from an EMBL/GenBank/DDBJ whole genome shotgun (WGS) entry which is preliminary data.</text>
</comment>
<evidence type="ECO:0000256" key="3">
    <source>
        <dbReference type="ARBA" id="ARBA00023004"/>
    </source>
</evidence>
<dbReference type="PANTHER" id="PTHR11228">
    <property type="entry name" value="RADICAL SAM DOMAIN PROTEIN"/>
    <property type="match status" value="1"/>
</dbReference>
<dbReference type="AlphaFoldDB" id="A0A2M7D713"/>
<proteinExistence type="predicted"/>
<dbReference type="InterPro" id="IPR007197">
    <property type="entry name" value="rSAM"/>
</dbReference>
<sequence>MKSLSINFWSQCNNNCLFCFCREKDLLAEKVGAPVIDSLIDLSRALRRHRASCDWLIISGNEPTLNPNLLKAILLAKKNGYGAEIRTNGRTLKDRKFCLKLMKAGLDSIGITLLSHQAKTHDFLTRTSNSFRETIQGIKNFIALGN</sequence>
<accession>A0A2M7D713</accession>
<dbReference type="PROSITE" id="PS51918">
    <property type="entry name" value="RADICAL_SAM"/>
    <property type="match status" value="1"/>
</dbReference>
<feature type="domain" description="Radical SAM core" evidence="5">
    <location>
        <begin position="1"/>
        <end position="146"/>
    </location>
</feature>
<dbReference type="InterPro" id="IPR013785">
    <property type="entry name" value="Aldolase_TIM"/>
</dbReference>
<feature type="non-terminal residue" evidence="6">
    <location>
        <position position="146"/>
    </location>
</feature>
<evidence type="ECO:0000313" key="7">
    <source>
        <dbReference type="Proteomes" id="UP000229247"/>
    </source>
</evidence>
<dbReference type="InterPro" id="IPR058240">
    <property type="entry name" value="rSAM_sf"/>
</dbReference>
<keyword evidence="4" id="KW-0411">Iron-sulfur</keyword>
<name>A0A2M7D713_9BACT</name>
<dbReference type="InterPro" id="IPR050377">
    <property type="entry name" value="Radical_SAM_PqqE_MftC-like"/>
</dbReference>
<evidence type="ECO:0000256" key="1">
    <source>
        <dbReference type="ARBA" id="ARBA00022691"/>
    </source>
</evidence>
<dbReference type="CDD" id="cd01335">
    <property type="entry name" value="Radical_SAM"/>
    <property type="match status" value="1"/>
</dbReference>
<dbReference type="GO" id="GO:0046872">
    <property type="term" value="F:metal ion binding"/>
    <property type="evidence" value="ECO:0007669"/>
    <property type="project" value="UniProtKB-KW"/>
</dbReference>
<organism evidence="6 7">
    <name type="scientific">Candidatus Portnoybacteria bacterium CG02_land_8_20_14_3_00_45_8</name>
    <dbReference type="NCBI Taxonomy" id="1974807"/>
    <lineage>
        <taxon>Bacteria</taxon>
        <taxon>Candidatus Portnoyibacteriota</taxon>
    </lineage>
</organism>
<gene>
    <name evidence="6" type="ORF">COS30_00080</name>
</gene>
<reference evidence="7" key="1">
    <citation type="submission" date="2017-09" db="EMBL/GenBank/DDBJ databases">
        <title>Depth-based differentiation of microbial function through sediment-hosted aquifers and enrichment of novel symbionts in the deep terrestrial subsurface.</title>
        <authorList>
            <person name="Probst A.J."/>
            <person name="Ladd B."/>
            <person name="Jarett J.K."/>
            <person name="Geller-Mcgrath D.E."/>
            <person name="Sieber C.M.K."/>
            <person name="Emerson J.B."/>
            <person name="Anantharaman K."/>
            <person name="Thomas B.C."/>
            <person name="Malmstrom R."/>
            <person name="Stieglmeier M."/>
            <person name="Klingl A."/>
            <person name="Woyke T."/>
            <person name="Ryan C.M."/>
            <person name="Banfield J.F."/>
        </authorList>
    </citation>
    <scope>NUCLEOTIDE SEQUENCE [LARGE SCALE GENOMIC DNA]</scope>
</reference>
<dbReference type="GO" id="GO:0003824">
    <property type="term" value="F:catalytic activity"/>
    <property type="evidence" value="ECO:0007669"/>
    <property type="project" value="InterPro"/>
</dbReference>
<keyword evidence="2" id="KW-0479">Metal-binding</keyword>
<dbReference type="SFLD" id="SFLDS00029">
    <property type="entry name" value="Radical_SAM"/>
    <property type="match status" value="1"/>
</dbReference>
<dbReference type="SUPFAM" id="SSF102114">
    <property type="entry name" value="Radical SAM enzymes"/>
    <property type="match status" value="1"/>
</dbReference>
<evidence type="ECO:0000256" key="4">
    <source>
        <dbReference type="ARBA" id="ARBA00023014"/>
    </source>
</evidence>
<dbReference type="Gene3D" id="3.20.20.70">
    <property type="entry name" value="Aldolase class I"/>
    <property type="match status" value="1"/>
</dbReference>
<dbReference type="SFLD" id="SFLDG01067">
    <property type="entry name" value="SPASM/twitch_domain_containing"/>
    <property type="match status" value="1"/>
</dbReference>
<evidence type="ECO:0000313" key="6">
    <source>
        <dbReference type="EMBL" id="PIV38806.1"/>
    </source>
</evidence>